<proteinExistence type="predicted"/>
<dbReference type="SMART" id="SM00248">
    <property type="entry name" value="ANK"/>
    <property type="match status" value="4"/>
</dbReference>
<dbReference type="Gene3D" id="1.25.40.20">
    <property type="entry name" value="Ankyrin repeat-containing domain"/>
    <property type="match status" value="2"/>
</dbReference>
<dbReference type="EMBL" id="HBEG01011270">
    <property type="protein sequence ID" value="CAD8351332.1"/>
    <property type="molecule type" value="Transcribed_RNA"/>
</dbReference>
<keyword evidence="1" id="KW-0677">Repeat</keyword>
<feature type="repeat" description="ANK" evidence="3">
    <location>
        <begin position="404"/>
        <end position="436"/>
    </location>
</feature>
<dbReference type="SUPFAM" id="SSF48403">
    <property type="entry name" value="Ankyrin repeat"/>
    <property type="match status" value="1"/>
</dbReference>
<accession>A0A7S0A2K8</accession>
<dbReference type="AlphaFoldDB" id="A0A7S0A2K8"/>
<dbReference type="PROSITE" id="PS50297">
    <property type="entry name" value="ANK_REP_REGION"/>
    <property type="match status" value="1"/>
</dbReference>
<sequence>MGCLSCQRPGGCYAPAATELTDFNFKYPMYVIATAELLKLERMLPHQELLSSGVLTKWTPEMQGRVICVSHQWLGYSEPDPRGEHLDTLKRVLSRLMDGTIRRVELFWLQKLLFRTNKELRTFNWREELPHMYVWMDYISMPQVLHTSTPQKQHMVAAAKAVKSIPAYVERCALLLVLAPVCSHFDTGVVCNYASWRERGWCRLEMMVALFARNDIRVMVCPGPEATPYFIWPFDMIWMPAGEGKFSCCALGHPFGMCDKTHLRGVLEDMFDAKVHHLHETGRHTEQRYYALHREVLMCGLPGSGDSGSGASFGANSSLVKILREERQRIGQLQNMGNRLEALRTVLHWSAQDEEDAKKTGCSLLLWAAFSGDAGAVRELCADPATTIDTTLKQNVPDLPCMFKGLTPLIAAMGHANFEVVDALLQARANPEAVTAQRYDALMSATITGKSRNVAEWLRRFPKWDLRRTDVLFDATAVRVVGGSASDRVATMRALLDAHADVGDREMLIASSAWQDDSEPEVLKILLERGCDVNVPWEPSSLKLKAFFKLCRLCEHSDGGRFMAECAAFAGNTALHFAAKRGDVSLARFLVKARAEPRKNYQGRTPLEVAQHLFGGTVPPLLRSALLGEDALLALQGPEEEAALPPPEVAVVA</sequence>
<gene>
    <name evidence="4" type="ORF">PBAH0796_LOCUS6699</name>
</gene>
<dbReference type="Pfam" id="PF00023">
    <property type="entry name" value="Ank"/>
    <property type="match status" value="2"/>
</dbReference>
<dbReference type="PANTHER" id="PTHR24126:SF14">
    <property type="entry name" value="ANK_REP_REGION DOMAIN-CONTAINING PROTEIN"/>
    <property type="match status" value="1"/>
</dbReference>
<keyword evidence="2 3" id="KW-0040">ANK repeat</keyword>
<evidence type="ECO:0000256" key="2">
    <source>
        <dbReference type="ARBA" id="ARBA00023043"/>
    </source>
</evidence>
<dbReference type="InterPro" id="IPR036770">
    <property type="entry name" value="Ankyrin_rpt-contain_sf"/>
</dbReference>
<feature type="repeat" description="ANK" evidence="3">
    <location>
        <begin position="570"/>
        <end position="602"/>
    </location>
</feature>
<dbReference type="PROSITE" id="PS50088">
    <property type="entry name" value="ANK_REPEAT"/>
    <property type="match status" value="2"/>
</dbReference>
<reference evidence="4" key="1">
    <citation type="submission" date="2021-01" db="EMBL/GenBank/DDBJ databases">
        <authorList>
            <person name="Corre E."/>
            <person name="Pelletier E."/>
            <person name="Niang G."/>
            <person name="Scheremetjew M."/>
            <person name="Finn R."/>
            <person name="Kale V."/>
            <person name="Holt S."/>
            <person name="Cochrane G."/>
            <person name="Meng A."/>
            <person name="Brown T."/>
            <person name="Cohen L."/>
        </authorList>
    </citation>
    <scope>NUCLEOTIDE SEQUENCE</scope>
    <source>
        <strain evidence="4">Pbaha01</strain>
    </source>
</reference>
<organism evidence="4">
    <name type="scientific">Pyrodinium bahamense</name>
    <dbReference type="NCBI Taxonomy" id="73915"/>
    <lineage>
        <taxon>Eukaryota</taxon>
        <taxon>Sar</taxon>
        <taxon>Alveolata</taxon>
        <taxon>Dinophyceae</taxon>
        <taxon>Gonyaulacales</taxon>
        <taxon>Pyrocystaceae</taxon>
        <taxon>Pyrodinium</taxon>
    </lineage>
</organism>
<protein>
    <submittedName>
        <fullName evidence="4">Uncharacterized protein</fullName>
    </submittedName>
</protein>
<evidence type="ECO:0000313" key="4">
    <source>
        <dbReference type="EMBL" id="CAD8351332.1"/>
    </source>
</evidence>
<evidence type="ECO:0000256" key="3">
    <source>
        <dbReference type="PROSITE-ProRule" id="PRU00023"/>
    </source>
</evidence>
<dbReference type="PANTHER" id="PTHR24126">
    <property type="entry name" value="ANKYRIN REPEAT, PH AND SEC7 DOMAIN CONTAINING PROTEIN SECG-RELATED"/>
    <property type="match status" value="1"/>
</dbReference>
<evidence type="ECO:0000256" key="1">
    <source>
        <dbReference type="ARBA" id="ARBA00022737"/>
    </source>
</evidence>
<dbReference type="InterPro" id="IPR002110">
    <property type="entry name" value="Ankyrin_rpt"/>
</dbReference>
<name>A0A7S0A2K8_9DINO</name>